<organism evidence="1 2">
    <name type="scientific">Cryobacterium psychrotolerans</name>
    <dbReference type="NCBI Taxonomy" id="386301"/>
    <lineage>
        <taxon>Bacteria</taxon>
        <taxon>Bacillati</taxon>
        <taxon>Actinomycetota</taxon>
        <taxon>Actinomycetes</taxon>
        <taxon>Micrococcales</taxon>
        <taxon>Microbacteriaceae</taxon>
        <taxon>Cryobacterium</taxon>
    </lineage>
</organism>
<evidence type="ECO:0000313" key="1">
    <source>
        <dbReference type="EMBL" id="SDK71806.1"/>
    </source>
</evidence>
<dbReference type="EMBL" id="FNFU01000011">
    <property type="protein sequence ID" value="SDK71806.1"/>
    <property type="molecule type" value="Genomic_DNA"/>
</dbReference>
<evidence type="ECO:0000313" key="2">
    <source>
        <dbReference type="Proteomes" id="UP000198701"/>
    </source>
</evidence>
<name>A0A1G9E6M4_9MICO</name>
<gene>
    <name evidence="1" type="ORF">SAMN05216282_11151</name>
</gene>
<sequence>MDERARQIRDAQVWGVAVANVLIQAEDMDLWLEAHNLALRAVSAARIKGTSGPEPHEDGPGHTN</sequence>
<keyword evidence="2" id="KW-1185">Reference proteome</keyword>
<dbReference type="AlphaFoldDB" id="A0A1G9E6M4"/>
<protein>
    <submittedName>
        <fullName evidence="1">Uncharacterized protein</fullName>
    </submittedName>
</protein>
<dbReference type="STRING" id="386301.SAMN05216282_11151"/>
<accession>A0A1G9E6M4</accession>
<proteinExistence type="predicted"/>
<reference evidence="1 2" key="1">
    <citation type="submission" date="2016-10" db="EMBL/GenBank/DDBJ databases">
        <authorList>
            <person name="de Groot N.N."/>
        </authorList>
    </citation>
    <scope>NUCLEOTIDE SEQUENCE [LARGE SCALE GENOMIC DNA]</scope>
    <source>
        <strain evidence="1 2">CGMCC 1.5382</strain>
    </source>
</reference>
<dbReference type="Proteomes" id="UP000198701">
    <property type="component" value="Unassembled WGS sequence"/>
</dbReference>